<feature type="domain" description="DUF4773" evidence="2">
    <location>
        <begin position="78"/>
        <end position="136"/>
    </location>
</feature>
<keyword evidence="1" id="KW-0472">Membrane</keyword>
<reference evidence="3 4" key="1">
    <citation type="submission" date="2019-08" db="EMBL/GenBank/DDBJ databases">
        <title>The genome of the soybean aphid Biotype 1, its phylome, world population structure and adaptation to the North American continent.</title>
        <authorList>
            <person name="Giordano R."/>
            <person name="Donthu R.K."/>
            <person name="Hernandez A.G."/>
            <person name="Wright C.L."/>
            <person name="Zimin A.V."/>
        </authorList>
    </citation>
    <scope>NUCLEOTIDE SEQUENCE [LARGE SCALE GENOMIC DNA]</scope>
    <source>
        <tissue evidence="3">Whole aphids</tissue>
    </source>
</reference>
<keyword evidence="4" id="KW-1185">Reference proteome</keyword>
<proteinExistence type="predicted"/>
<keyword evidence="1" id="KW-0812">Transmembrane</keyword>
<evidence type="ECO:0000313" key="3">
    <source>
        <dbReference type="EMBL" id="KAE9538674.1"/>
    </source>
</evidence>
<feature type="non-terminal residue" evidence="3">
    <location>
        <position position="1"/>
    </location>
</feature>
<gene>
    <name evidence="3" type="ORF">AGLY_005773</name>
</gene>
<dbReference type="PANTHER" id="PTHR36299:SF2">
    <property type="entry name" value="DUF4773 DOMAIN-CONTAINING PROTEIN"/>
    <property type="match status" value="1"/>
</dbReference>
<dbReference type="OrthoDB" id="8189990at2759"/>
<feature type="transmembrane region" description="Helical" evidence="1">
    <location>
        <begin position="37"/>
        <end position="56"/>
    </location>
</feature>
<accession>A0A6G0TU90</accession>
<evidence type="ECO:0000256" key="1">
    <source>
        <dbReference type="SAM" id="Phobius"/>
    </source>
</evidence>
<dbReference type="EMBL" id="VYZN01000016">
    <property type="protein sequence ID" value="KAE9538674.1"/>
    <property type="molecule type" value="Genomic_DNA"/>
</dbReference>
<protein>
    <recommendedName>
        <fullName evidence="2">DUF4773 domain-containing protein</fullName>
    </recommendedName>
</protein>
<organism evidence="3 4">
    <name type="scientific">Aphis glycines</name>
    <name type="common">Soybean aphid</name>
    <dbReference type="NCBI Taxonomy" id="307491"/>
    <lineage>
        <taxon>Eukaryota</taxon>
        <taxon>Metazoa</taxon>
        <taxon>Ecdysozoa</taxon>
        <taxon>Arthropoda</taxon>
        <taxon>Hexapoda</taxon>
        <taxon>Insecta</taxon>
        <taxon>Pterygota</taxon>
        <taxon>Neoptera</taxon>
        <taxon>Paraneoptera</taxon>
        <taxon>Hemiptera</taxon>
        <taxon>Sternorrhyncha</taxon>
        <taxon>Aphidomorpha</taxon>
        <taxon>Aphidoidea</taxon>
        <taxon>Aphididae</taxon>
        <taxon>Aphidini</taxon>
        <taxon>Aphis</taxon>
        <taxon>Aphis</taxon>
    </lineage>
</organism>
<dbReference type="PANTHER" id="PTHR36299">
    <property type="entry name" value="AGAP008005-PA"/>
    <property type="match status" value="1"/>
</dbReference>
<dbReference type="AlphaFoldDB" id="A0A6G0TU90"/>
<comment type="caution">
    <text evidence="3">The sequence shown here is derived from an EMBL/GenBank/DDBJ whole genome shotgun (WGS) entry which is preliminary data.</text>
</comment>
<dbReference type="InterPro" id="IPR031941">
    <property type="entry name" value="DUF4773"/>
</dbReference>
<dbReference type="Pfam" id="PF15998">
    <property type="entry name" value="DUF4773"/>
    <property type="match status" value="2"/>
</dbReference>
<dbReference type="Proteomes" id="UP000475862">
    <property type="component" value="Unassembled WGS sequence"/>
</dbReference>
<name>A0A6G0TU90_APHGL</name>
<keyword evidence="1" id="KW-1133">Transmembrane helix</keyword>
<evidence type="ECO:0000313" key="4">
    <source>
        <dbReference type="Proteomes" id="UP000475862"/>
    </source>
</evidence>
<feature type="domain" description="DUF4773" evidence="2">
    <location>
        <begin position="199"/>
        <end position="264"/>
    </location>
</feature>
<evidence type="ECO:0000259" key="2">
    <source>
        <dbReference type="Pfam" id="PF15998"/>
    </source>
</evidence>
<sequence length="304" mass="34529">LWVHIHVTYTMVLSKSISTYPITRGCRHRSLVSMITYRLIVFCSFFVIIILSHVFADKVNNINLSTDFSPESRDVTYPCKCQESKCSCCSGNILQNFNLNIRQRLCTNITYNADDFEFNVRILFNDYTVYNRDVSGFAGSNNKEPIKLLITSDYQRYKVLLTFRYPSIYDMMKDLVHDETVILVNHIFQLECQTIEPTNTGRNPRPICVPIFPPAWTRSRVCLKFSNVYFVGRNVHLCLSLEAQTEKKPVFDVDFNCVRMGTQGVALLKPEDGGGLVPPIPQDPADVHVEGTTAVAAVTADQTS</sequence>